<evidence type="ECO:0000313" key="3">
    <source>
        <dbReference type="Proteomes" id="UP001365542"/>
    </source>
</evidence>
<evidence type="ECO:0008006" key="4">
    <source>
        <dbReference type="Google" id="ProtNLM"/>
    </source>
</evidence>
<organism evidence="2 3">
    <name type="scientific">Orbilia ellipsospora</name>
    <dbReference type="NCBI Taxonomy" id="2528407"/>
    <lineage>
        <taxon>Eukaryota</taxon>
        <taxon>Fungi</taxon>
        <taxon>Dikarya</taxon>
        <taxon>Ascomycota</taxon>
        <taxon>Pezizomycotina</taxon>
        <taxon>Orbiliomycetes</taxon>
        <taxon>Orbiliales</taxon>
        <taxon>Orbiliaceae</taxon>
        <taxon>Orbilia</taxon>
    </lineage>
</organism>
<name>A0AAV9WTJ2_9PEZI</name>
<accession>A0AAV9WTJ2</accession>
<dbReference type="InterPro" id="IPR036404">
    <property type="entry name" value="Jacalin-like_lectin_dom_sf"/>
</dbReference>
<dbReference type="Proteomes" id="UP001365542">
    <property type="component" value="Unassembled WGS sequence"/>
</dbReference>
<dbReference type="AlphaFoldDB" id="A0AAV9WTJ2"/>
<proteinExistence type="predicted"/>
<sequence length="938" mass="103494">MAQLLAPYNNSMRLGQGFNSYTQQTCLDKAVLPDTTENRKQLKERIVISGGSKSLVGEGVGPVKKGVDSEDSEDPSASYENQSQRNKVRTIEVHPWVKPQIVTYSSKFVDKLSDVTEAMNISGSLSIKTATIGGKANGSYVDSDKFKSSDINFHLQVKVTNQIHDADNYNIFNVVPNIDATSFPEVYGDSFISGWEEGGELNAIISMKVTDKSKIFSVKAGLEAQLSTASIGGEVKAQAEIDKNEQSSDTETTITVNWSGGGSIKDPGDDWTISSLKAAAAAFPELVAVTPQRTYAILTKYTALASFHEQNIKVTPLDYENAGIYTGSLLDAYMDYKSLWKQISQATHELESGRATIEIARPTEEIYELARVKAIPANEIMGNKQLESSSKSGSSDSNAKNNKGNAGDANLKSSVQLVPATGAKLPNEVTQFTVFSPSFAGLILARKICRFEMSKIVNEVDLVAKHPKMASDTTRDQYFLPPLVFKQLLPVVRSLTAENAKLGIKDPNAALLLGYVPPNREDFRLPPVFVLSESQDLRKCGTTKLQDSIDRVKYRAEDYRMQGVVGEFEKINSNAEVFNDLERLNSTWRPKKFSVWNQGDQILGGRIDYANGEKNEYGECKGSPAKTLELEPDGSEVIVEVTIRSGPKSSNSTDHKIVGLTVMTSKYNVIHAGDKYAGEVKDIKTFRWSAHDDSQWTLRGFFGFKFDGAIITMGVIWGKDGFVPVPTGNITMPLCKDFLGLSKEMQEKIKSLSNRRANFIRKFLMGNPITTSPVPKNKTIFNALDDIDLHWKIQTIAFSSKEGKLIGIKVIYQNQEELTHGRYTPQNETWRCDIKSPLVICKLATGKSKDDKSTYIETLEFIMSDQNGKVPEWLLNLSTLRYLGDGEASKATGQAAKPDSQVVESAPTFGSGVWSVRGFYGEHDETQFTQLGMIWGRG</sequence>
<gene>
    <name evidence="2" type="ORF">TWF694_005568</name>
</gene>
<keyword evidence="3" id="KW-1185">Reference proteome</keyword>
<reference evidence="2 3" key="1">
    <citation type="submission" date="2019-10" db="EMBL/GenBank/DDBJ databases">
        <authorList>
            <person name="Palmer J.M."/>
        </authorList>
    </citation>
    <scope>NUCLEOTIDE SEQUENCE [LARGE SCALE GENOMIC DNA]</scope>
    <source>
        <strain evidence="2 3">TWF694</strain>
    </source>
</reference>
<evidence type="ECO:0000313" key="2">
    <source>
        <dbReference type="EMBL" id="KAK6525430.1"/>
    </source>
</evidence>
<feature type="region of interest" description="Disordered" evidence="1">
    <location>
        <begin position="57"/>
        <end position="85"/>
    </location>
</feature>
<evidence type="ECO:0000256" key="1">
    <source>
        <dbReference type="SAM" id="MobiDB-lite"/>
    </source>
</evidence>
<comment type="caution">
    <text evidence="2">The sequence shown here is derived from an EMBL/GenBank/DDBJ whole genome shotgun (WGS) entry which is preliminary data.</text>
</comment>
<protein>
    <recommendedName>
        <fullName evidence="4">Jacalin-type lectin domain-containing protein</fullName>
    </recommendedName>
</protein>
<dbReference type="Gene3D" id="2.100.10.30">
    <property type="entry name" value="Jacalin-like lectin domain"/>
    <property type="match status" value="1"/>
</dbReference>
<dbReference type="EMBL" id="JAVHJO010000017">
    <property type="protein sequence ID" value="KAK6525430.1"/>
    <property type="molecule type" value="Genomic_DNA"/>
</dbReference>
<feature type="compositionally biased region" description="Low complexity" evidence="1">
    <location>
        <begin position="388"/>
        <end position="410"/>
    </location>
</feature>
<feature type="region of interest" description="Disordered" evidence="1">
    <location>
        <begin position="383"/>
        <end position="411"/>
    </location>
</feature>